<sequence length="164" mass="19074">MPLAFGGSPTNETIIPYYFCDLQREAPRSIYECSLPLLPEQPRELVQRKVKELIKDASITDFVAEVCKTAPKLFSNTVSSEWRMRMMRIRKPWKHKRCRRAAPIMCNSVLLRSSGWCQPLWRFVASKEFQAVTKTVLITCWNATAYWIPIASQTRYMDIGLYFG</sequence>
<organism evidence="1 2">
    <name type="scientific">Galendromus occidentalis</name>
    <name type="common">western predatory mite</name>
    <dbReference type="NCBI Taxonomy" id="34638"/>
    <lineage>
        <taxon>Eukaryota</taxon>
        <taxon>Metazoa</taxon>
        <taxon>Ecdysozoa</taxon>
        <taxon>Arthropoda</taxon>
        <taxon>Chelicerata</taxon>
        <taxon>Arachnida</taxon>
        <taxon>Acari</taxon>
        <taxon>Parasitiformes</taxon>
        <taxon>Mesostigmata</taxon>
        <taxon>Gamasina</taxon>
        <taxon>Phytoseioidea</taxon>
        <taxon>Phytoseiidae</taxon>
        <taxon>Typhlodrominae</taxon>
        <taxon>Galendromus</taxon>
    </lineage>
</organism>
<protein>
    <submittedName>
        <fullName evidence="2">Uncharacterized protein LOC114828222</fullName>
    </submittedName>
</protein>
<evidence type="ECO:0000313" key="2">
    <source>
        <dbReference type="RefSeq" id="XP_028967276.1"/>
    </source>
</evidence>
<evidence type="ECO:0000313" key="1">
    <source>
        <dbReference type="Proteomes" id="UP000694867"/>
    </source>
</evidence>
<dbReference type="RefSeq" id="XP_028967276.1">
    <property type="nucleotide sequence ID" value="XM_029111443.1"/>
</dbReference>
<dbReference type="KEGG" id="goe:114828222"/>
<proteinExistence type="predicted"/>
<name>A0AAJ7WHH5_9ACAR</name>
<dbReference type="GeneID" id="114828222"/>
<dbReference type="Proteomes" id="UP000694867">
    <property type="component" value="Unplaced"/>
</dbReference>
<reference evidence="2" key="1">
    <citation type="submission" date="2025-08" db="UniProtKB">
        <authorList>
            <consortium name="RefSeq"/>
        </authorList>
    </citation>
    <scope>IDENTIFICATION</scope>
</reference>
<gene>
    <name evidence="2" type="primary">LOC114828222</name>
</gene>
<dbReference type="AlphaFoldDB" id="A0AAJ7WHH5"/>
<keyword evidence="1" id="KW-1185">Reference proteome</keyword>
<accession>A0AAJ7WHH5</accession>